<keyword evidence="15" id="KW-1185">Reference proteome</keyword>
<dbReference type="Proteomes" id="UP001419268">
    <property type="component" value="Unassembled WGS sequence"/>
</dbReference>
<feature type="transmembrane region" description="Helical" evidence="10">
    <location>
        <begin position="120"/>
        <end position="137"/>
    </location>
</feature>
<evidence type="ECO:0000256" key="6">
    <source>
        <dbReference type="ARBA" id="ARBA00022840"/>
    </source>
</evidence>
<evidence type="ECO:0000256" key="11">
    <source>
        <dbReference type="SAM" id="MobiDB-lite"/>
    </source>
</evidence>
<dbReference type="InterPro" id="IPR059000">
    <property type="entry name" value="ATPase_P-type_domA"/>
</dbReference>
<evidence type="ECO:0000256" key="9">
    <source>
        <dbReference type="ARBA" id="ARBA00023136"/>
    </source>
</evidence>
<keyword evidence="6 10" id="KW-0067">ATP-binding</keyword>
<keyword evidence="7" id="KW-1278">Translocase</keyword>
<evidence type="ECO:0000256" key="2">
    <source>
        <dbReference type="ARBA" id="ARBA00006024"/>
    </source>
</evidence>
<keyword evidence="9 10" id="KW-0472">Membrane</keyword>
<evidence type="ECO:0000256" key="8">
    <source>
        <dbReference type="ARBA" id="ARBA00022989"/>
    </source>
</evidence>
<comment type="caution">
    <text evidence="14">The sequence shown here is derived from an EMBL/GenBank/DDBJ whole genome shotgun (WGS) entry which is preliminary data.</text>
</comment>
<evidence type="ECO:0000256" key="3">
    <source>
        <dbReference type="ARBA" id="ARBA00022692"/>
    </source>
</evidence>
<comment type="similarity">
    <text evidence="2 10">Belongs to the cation transport ATPase (P-type) (TC 3.A.3) family. Type IB subfamily.</text>
</comment>
<feature type="transmembrane region" description="Helical" evidence="10">
    <location>
        <begin position="61"/>
        <end position="79"/>
    </location>
</feature>
<dbReference type="Gene3D" id="3.30.70.100">
    <property type="match status" value="1"/>
</dbReference>
<gene>
    <name evidence="14" type="ORF">Scep_024946</name>
</gene>
<dbReference type="EMBL" id="JBBNAG010000010">
    <property type="protein sequence ID" value="KAK9101516.1"/>
    <property type="molecule type" value="Genomic_DNA"/>
</dbReference>
<dbReference type="InterPro" id="IPR036412">
    <property type="entry name" value="HAD-like_sf"/>
</dbReference>
<dbReference type="Pfam" id="PF00702">
    <property type="entry name" value="Hydrolase"/>
    <property type="match status" value="1"/>
</dbReference>
<dbReference type="SFLD" id="SFLDG00002">
    <property type="entry name" value="C1.7:_P-type_atpase_like"/>
    <property type="match status" value="1"/>
</dbReference>
<dbReference type="GO" id="GO:0016020">
    <property type="term" value="C:membrane"/>
    <property type="evidence" value="ECO:0007669"/>
    <property type="project" value="UniProtKB-SubCell"/>
</dbReference>
<dbReference type="PRINTS" id="PR00119">
    <property type="entry name" value="CATATPASE"/>
</dbReference>
<feature type="transmembrane region" description="Helical" evidence="10">
    <location>
        <begin position="534"/>
        <end position="555"/>
    </location>
</feature>
<dbReference type="InterPro" id="IPR044492">
    <property type="entry name" value="P_typ_ATPase_HD_dom"/>
</dbReference>
<feature type="domain" description="DUF4220" evidence="13">
    <location>
        <begin position="33"/>
        <end position="250"/>
    </location>
</feature>
<dbReference type="InterPro" id="IPR006121">
    <property type="entry name" value="HMA_dom"/>
</dbReference>
<dbReference type="NCBIfam" id="TIGR01525">
    <property type="entry name" value="ATPase-IB_hvy"/>
    <property type="match status" value="1"/>
</dbReference>
<dbReference type="InterPro" id="IPR001757">
    <property type="entry name" value="P_typ_ATPase"/>
</dbReference>
<dbReference type="InterPro" id="IPR027256">
    <property type="entry name" value="P-typ_ATPase_IB"/>
</dbReference>
<keyword evidence="5 10" id="KW-0547">Nucleotide-binding</keyword>
<feature type="region of interest" description="Disordered" evidence="11">
    <location>
        <begin position="407"/>
        <end position="426"/>
    </location>
</feature>
<evidence type="ECO:0000313" key="14">
    <source>
        <dbReference type="EMBL" id="KAK9101516.1"/>
    </source>
</evidence>
<dbReference type="PROSITE" id="PS00154">
    <property type="entry name" value="ATPASE_E1_E2"/>
    <property type="match status" value="1"/>
</dbReference>
<feature type="compositionally biased region" description="Basic and acidic residues" evidence="11">
    <location>
        <begin position="168"/>
        <end position="184"/>
    </location>
</feature>
<feature type="transmembrane region" description="Helical" evidence="10">
    <location>
        <begin position="1121"/>
        <end position="1143"/>
    </location>
</feature>
<dbReference type="AlphaFoldDB" id="A0AAP0EYR8"/>
<dbReference type="InterPro" id="IPR023214">
    <property type="entry name" value="HAD_sf"/>
</dbReference>
<dbReference type="SUPFAM" id="SSF81653">
    <property type="entry name" value="Calcium ATPase, transduction domain A"/>
    <property type="match status" value="1"/>
</dbReference>
<comment type="subcellular location">
    <subcellularLocation>
        <location evidence="1">Membrane</location>
        <topology evidence="1">Multi-pass membrane protein</topology>
    </subcellularLocation>
</comment>
<proteinExistence type="inferred from homology"/>
<protein>
    <recommendedName>
        <fullName evidence="16">HMA domain-containing protein</fullName>
    </recommendedName>
</protein>
<feature type="transmembrane region" description="Helical" evidence="10">
    <location>
        <begin position="27"/>
        <end position="49"/>
    </location>
</feature>
<feature type="transmembrane region" description="Helical" evidence="10">
    <location>
        <begin position="749"/>
        <end position="767"/>
    </location>
</feature>
<keyword evidence="8 10" id="KW-1133">Transmembrane helix</keyword>
<dbReference type="InterPro" id="IPR018303">
    <property type="entry name" value="ATPase_P-typ_P_site"/>
</dbReference>
<dbReference type="Gene3D" id="3.40.1110.10">
    <property type="entry name" value="Calcium-transporting ATPase, cytoplasmic domain N"/>
    <property type="match status" value="1"/>
</dbReference>
<evidence type="ECO:0000256" key="7">
    <source>
        <dbReference type="ARBA" id="ARBA00022967"/>
    </source>
</evidence>
<evidence type="ECO:0000259" key="13">
    <source>
        <dbReference type="Pfam" id="PF13968"/>
    </source>
</evidence>
<dbReference type="Pfam" id="PF13968">
    <property type="entry name" value="DUF4220"/>
    <property type="match status" value="1"/>
</dbReference>
<feature type="region of interest" description="Disordered" evidence="11">
    <location>
        <begin position="155"/>
        <end position="184"/>
    </location>
</feature>
<evidence type="ECO:0000259" key="12">
    <source>
        <dbReference type="Pfam" id="PF00122"/>
    </source>
</evidence>
<dbReference type="InterPro" id="IPR023298">
    <property type="entry name" value="ATPase_P-typ_TM_dom_sf"/>
</dbReference>
<dbReference type="GO" id="GO:0005524">
    <property type="term" value="F:ATP binding"/>
    <property type="evidence" value="ECO:0007669"/>
    <property type="project" value="UniProtKB-UniRule"/>
</dbReference>
<keyword evidence="4 10" id="KW-0479">Metal-binding</keyword>
<dbReference type="SUPFAM" id="SSF81665">
    <property type="entry name" value="Calcium ATPase, transmembrane domain M"/>
    <property type="match status" value="1"/>
</dbReference>
<evidence type="ECO:0000256" key="10">
    <source>
        <dbReference type="RuleBase" id="RU362081"/>
    </source>
</evidence>
<dbReference type="GO" id="GO:0005507">
    <property type="term" value="F:copper ion binding"/>
    <property type="evidence" value="ECO:0007669"/>
    <property type="project" value="TreeGrafter"/>
</dbReference>
<reference evidence="14 15" key="1">
    <citation type="submission" date="2024-01" db="EMBL/GenBank/DDBJ databases">
        <title>Genome assemblies of Stephania.</title>
        <authorList>
            <person name="Yang L."/>
        </authorList>
    </citation>
    <scope>NUCLEOTIDE SEQUENCE [LARGE SCALE GENOMIC DNA]</scope>
    <source>
        <strain evidence="14">JXDWG</strain>
        <tissue evidence="14">Leaf</tissue>
    </source>
</reference>
<dbReference type="PANTHER" id="PTHR43520">
    <property type="entry name" value="ATP7, ISOFORM B"/>
    <property type="match status" value="1"/>
</dbReference>
<dbReference type="Gene3D" id="2.70.150.10">
    <property type="entry name" value="Calcium-transporting ATPase, cytoplasmic transduction domain A"/>
    <property type="match status" value="1"/>
</dbReference>
<dbReference type="Gene3D" id="3.40.50.1000">
    <property type="entry name" value="HAD superfamily/HAD-like"/>
    <property type="match status" value="1"/>
</dbReference>
<name>A0AAP0EYR8_9MAGN</name>
<accession>A0AAP0EYR8</accession>
<dbReference type="NCBIfam" id="TIGR01494">
    <property type="entry name" value="ATPase_P-type"/>
    <property type="match status" value="2"/>
</dbReference>
<evidence type="ECO:0000256" key="1">
    <source>
        <dbReference type="ARBA" id="ARBA00004141"/>
    </source>
</evidence>
<dbReference type="Pfam" id="PF00122">
    <property type="entry name" value="E1-E2_ATPase"/>
    <property type="match status" value="1"/>
</dbReference>
<dbReference type="CDD" id="cd00371">
    <property type="entry name" value="HMA"/>
    <property type="match status" value="1"/>
</dbReference>
<evidence type="ECO:0000256" key="4">
    <source>
        <dbReference type="ARBA" id="ARBA00022723"/>
    </source>
</evidence>
<evidence type="ECO:0000313" key="15">
    <source>
        <dbReference type="Proteomes" id="UP001419268"/>
    </source>
</evidence>
<dbReference type="InterPro" id="IPR023299">
    <property type="entry name" value="ATPase_P-typ_cyto_dom_N"/>
</dbReference>
<dbReference type="PANTHER" id="PTHR43520:SF19">
    <property type="entry name" value="COPPER-TRANSPORTING ATPASE PAA2, CHLOROPLASTIC"/>
    <property type="match status" value="1"/>
</dbReference>
<dbReference type="InterPro" id="IPR008250">
    <property type="entry name" value="ATPase_P-typ_transduc_dom_A_sf"/>
</dbReference>
<sequence>MTILLSLLVHITLTLLGNRRKFTGGDWARFFLWLNYLSAEWIATFSLGILSSEVGQKMESVDNRVLILWAPFLLVHLGGSDTLTPCALEDNETWLRDLFELGLQTWTQVYLMLKSWKNDWFSILNIFLIIVGFIKYGEKVLAERSANIERVKRPMLRSKSSKPKNTSKHGEARLHPAPYERRSRSVSRDAGMLLNSQHFFRKSKFLFVDFKLSSQDCDDSRRFFLNDVNCDEAFRMIENELGFMYDTLYTMGLHSSRCQFVMRRRCSCAIKGGGRNTAGETLRSLAIRFLQFQDVRRVFEMHELRQFIFHQLKEHSSAAKDFEALRLLSRSKGLNAIEKENLKEQMSWSVAFSINGGRASSPLSLLSPEPLRLLHQVSNLTRSFLLSTTPPLRRRLRRRRDVVRSKAVDVGSYPSPSPAPAQQASAGPQSSVLLEVGGMMCGACAARVKLILTSDERVDSAAVNMLTETAAIRLRSEGLVDTGVGDELARRLTECGFPTKRRESGLGIGENVRKWKEMAERKEAMVRRSRNRVAIAWTLVALCCGSHASHILHLLGIHVGHGSFWEILHNSYVKGGLAVGALFGPGRELLFDGLRAFAKGSPNMNSLVGFGSVAAFIISAVSLLNPGLEWDATFFDEPVMLLGFVLLGRSLEEKARLRASSDMNELLGKVLAGRSLVDESMLTGESLPVYKEKGLAVSAGTVNWDGPLRIEATTTGSMSTISKIVGMVEEAQGREAPIQRLADSIAGPFVYSVMTLSAATFGFWYYIGTHIFPDVLLNDIAGPDGNPLLLSMKLAVDVLVVSCPCALGLATPTAILVGTSLGAKQGLLIRGGDVLERLAGVDYVALDKTGTLTEGMPSVAAVASLVYEESEILRISAAVEKTASHPIARAIVSKAESLQLNIPSTKGQLTEPGFGSMAEVDGSLVAIGTIEWVHERFQKKTTASDLMYLKNILKRPSQDGIPLSNQSKTIVYVGREGEGVIGAIAISDNLRLDAKSTVDRLQKKGIRTVLLSGDREEAVATIAKSVGIGTESVNASLTPQQKSSLISTLQSKGHHVAMVGDGINDAPSLALADVGIALQIEAKENAASDAASVILLGNKLSQVVDALDLAQATMSKVHQNLSWAVAYNVVAIPIAAGILLPHFDFAMTPSLSGGLMALSSIFVVTNSLLLQLHGLTAKKREKQEFSATKTSSL</sequence>
<evidence type="ECO:0000256" key="5">
    <source>
        <dbReference type="ARBA" id="ARBA00022741"/>
    </source>
</evidence>
<organism evidence="14 15">
    <name type="scientific">Stephania cephalantha</name>
    <dbReference type="NCBI Taxonomy" id="152367"/>
    <lineage>
        <taxon>Eukaryota</taxon>
        <taxon>Viridiplantae</taxon>
        <taxon>Streptophyta</taxon>
        <taxon>Embryophyta</taxon>
        <taxon>Tracheophyta</taxon>
        <taxon>Spermatophyta</taxon>
        <taxon>Magnoliopsida</taxon>
        <taxon>Ranunculales</taxon>
        <taxon>Menispermaceae</taxon>
        <taxon>Menispermoideae</taxon>
        <taxon>Cissampelideae</taxon>
        <taxon>Stephania</taxon>
    </lineage>
</organism>
<dbReference type="InterPro" id="IPR025315">
    <property type="entry name" value="DUF4220"/>
</dbReference>
<dbReference type="GO" id="GO:0055070">
    <property type="term" value="P:copper ion homeostasis"/>
    <property type="evidence" value="ECO:0007669"/>
    <property type="project" value="TreeGrafter"/>
</dbReference>
<dbReference type="GO" id="GO:0016887">
    <property type="term" value="F:ATP hydrolysis activity"/>
    <property type="evidence" value="ECO:0007669"/>
    <property type="project" value="InterPro"/>
</dbReference>
<dbReference type="SFLD" id="SFLDS00003">
    <property type="entry name" value="Haloacid_Dehalogenase"/>
    <property type="match status" value="1"/>
</dbReference>
<keyword evidence="3 10" id="KW-0812">Transmembrane</keyword>
<dbReference type="SUPFAM" id="SSF55008">
    <property type="entry name" value="HMA, heavy metal-associated domain"/>
    <property type="match status" value="1"/>
</dbReference>
<dbReference type="FunFam" id="3.40.1110.10:FF:000046">
    <property type="entry name" value="Copper-transporting ATPase PAA2, chloroplastic"/>
    <property type="match status" value="1"/>
</dbReference>
<dbReference type="SUPFAM" id="SSF56784">
    <property type="entry name" value="HAD-like"/>
    <property type="match status" value="1"/>
</dbReference>
<evidence type="ECO:0008006" key="16">
    <source>
        <dbReference type="Google" id="ProtNLM"/>
    </source>
</evidence>
<feature type="domain" description="P-type ATPase A" evidence="12">
    <location>
        <begin position="668"/>
        <end position="729"/>
    </location>
</feature>
<feature type="transmembrane region" description="Helical" evidence="10">
    <location>
        <begin position="798"/>
        <end position="821"/>
    </location>
</feature>
<feature type="compositionally biased region" description="Basic residues" evidence="11">
    <location>
        <begin position="155"/>
        <end position="167"/>
    </location>
</feature>
<feature type="transmembrane region" description="Helical" evidence="10">
    <location>
        <begin position="1155"/>
        <end position="1175"/>
    </location>
</feature>
<feature type="transmembrane region" description="Helical" evidence="10">
    <location>
        <begin position="607"/>
        <end position="624"/>
    </location>
</feature>
<dbReference type="SFLD" id="SFLDF00027">
    <property type="entry name" value="p-type_atpase"/>
    <property type="match status" value="1"/>
</dbReference>
<dbReference type="InterPro" id="IPR036163">
    <property type="entry name" value="HMA_dom_sf"/>
</dbReference>
<dbReference type="GO" id="GO:0043682">
    <property type="term" value="F:P-type divalent copper transporter activity"/>
    <property type="evidence" value="ECO:0007669"/>
    <property type="project" value="TreeGrafter"/>
</dbReference>
<dbReference type="SUPFAM" id="SSF81660">
    <property type="entry name" value="Metal cation-transporting ATPase, ATP-binding domain N"/>
    <property type="match status" value="1"/>
</dbReference>